<dbReference type="PROSITE" id="PS01036">
    <property type="entry name" value="HSP70_3"/>
    <property type="match status" value="1"/>
</dbReference>
<dbReference type="SUPFAM" id="SSF100934">
    <property type="entry name" value="Heat shock protein 70kD (HSP70), C-terminal subdomain"/>
    <property type="match status" value="1"/>
</dbReference>
<dbReference type="InterPro" id="IPR029047">
    <property type="entry name" value="HSP70_peptide-bd_sf"/>
</dbReference>
<dbReference type="InterPro" id="IPR012725">
    <property type="entry name" value="Chaperone_DnaK"/>
</dbReference>
<keyword evidence="11" id="KW-0175">Coiled coil</keyword>
<comment type="function">
    <text evidence="1 9">Acts as a chaperone.</text>
</comment>
<evidence type="ECO:0000313" key="14">
    <source>
        <dbReference type="Proteomes" id="UP000286186"/>
    </source>
</evidence>
<dbReference type="GO" id="GO:0051082">
    <property type="term" value="F:unfolded protein binding"/>
    <property type="evidence" value="ECO:0007669"/>
    <property type="project" value="InterPro"/>
</dbReference>
<evidence type="ECO:0000256" key="7">
    <source>
        <dbReference type="ARBA" id="ARBA00023016"/>
    </source>
</evidence>
<dbReference type="InterPro" id="IPR018181">
    <property type="entry name" value="Heat_shock_70_CS"/>
</dbReference>
<dbReference type="HAMAP" id="MF_00332">
    <property type="entry name" value="DnaK"/>
    <property type="match status" value="1"/>
</dbReference>
<dbReference type="InterPro" id="IPR029048">
    <property type="entry name" value="HSP70_C_sf"/>
</dbReference>
<feature type="compositionally biased region" description="Low complexity" evidence="12">
    <location>
        <begin position="587"/>
        <end position="604"/>
    </location>
</feature>
<dbReference type="InterPro" id="IPR013126">
    <property type="entry name" value="Hsp_70_fam"/>
</dbReference>
<dbReference type="PROSITE" id="PS00297">
    <property type="entry name" value="HSP70_1"/>
    <property type="match status" value="1"/>
</dbReference>
<dbReference type="Gene3D" id="1.20.1270.10">
    <property type="match status" value="1"/>
</dbReference>
<name>A0A414R1N6_9FIRM</name>
<evidence type="ECO:0000256" key="10">
    <source>
        <dbReference type="RuleBase" id="RU003322"/>
    </source>
</evidence>
<evidence type="ECO:0000256" key="1">
    <source>
        <dbReference type="ARBA" id="ARBA00002290"/>
    </source>
</evidence>
<dbReference type="RefSeq" id="WP_118232020.1">
    <property type="nucleotide sequence ID" value="NZ_QRHR01000015.1"/>
</dbReference>
<keyword evidence="5 9" id="KW-0547">Nucleotide-binding</keyword>
<evidence type="ECO:0000256" key="9">
    <source>
        <dbReference type="HAMAP-Rule" id="MF_00332"/>
    </source>
</evidence>
<keyword evidence="7 9" id="KW-0346">Stress response</keyword>
<comment type="caution">
    <text evidence="13">The sequence shown here is derived from an EMBL/GenBank/DDBJ whole genome shotgun (WGS) entry which is preliminary data.</text>
</comment>
<dbReference type="NCBIfam" id="NF001413">
    <property type="entry name" value="PRK00290.1"/>
    <property type="match status" value="1"/>
</dbReference>
<evidence type="ECO:0000256" key="5">
    <source>
        <dbReference type="ARBA" id="ARBA00022741"/>
    </source>
</evidence>
<feature type="region of interest" description="Disordered" evidence="12">
    <location>
        <begin position="587"/>
        <end position="618"/>
    </location>
</feature>
<evidence type="ECO:0000313" key="13">
    <source>
        <dbReference type="EMBL" id="RHF86958.1"/>
    </source>
</evidence>
<dbReference type="PRINTS" id="PR00301">
    <property type="entry name" value="HEATSHOCK70"/>
</dbReference>
<feature type="compositionally biased region" description="Acidic residues" evidence="12">
    <location>
        <begin position="609"/>
        <end position="618"/>
    </location>
</feature>
<dbReference type="FunFam" id="3.90.640.10:FF:000003">
    <property type="entry name" value="Molecular chaperone DnaK"/>
    <property type="match status" value="1"/>
</dbReference>
<dbReference type="SUPFAM" id="SSF100920">
    <property type="entry name" value="Heat shock protein 70kD (HSP70), peptide-binding domain"/>
    <property type="match status" value="1"/>
</dbReference>
<reference evidence="13 14" key="1">
    <citation type="submission" date="2018-08" db="EMBL/GenBank/DDBJ databases">
        <title>A genome reference for cultivated species of the human gut microbiota.</title>
        <authorList>
            <person name="Zou Y."/>
            <person name="Xue W."/>
            <person name="Luo G."/>
        </authorList>
    </citation>
    <scope>NUCLEOTIDE SEQUENCE [LARGE SCALE GENOMIC DNA]</scope>
    <source>
        <strain evidence="13 14">AM23-22</strain>
    </source>
</reference>
<sequence>MGKIIGIDLGTTNSCVAVMEGGEPTVIANAEGFRTTPSVVAFKKDGQRLVGDNAKRQAVTNAEGTVSSIKRHMGTDYKVTIDGKSYTPQAISAMILQKLKADAEAYLGEKVTEAVITVPAYFNDAQRQATKDAGKIAGLDVKRIINEPTAAALAYGLDNENEQKIMVYDLGGGTFDVSVIEIGDGVIEVLATSGDNRLGGDDFDKKIMDYMVADFKGKTGIDLSNDKMAMERVKAEAEDAKKKLSSATQVEISIPFITANEQGPQHLNMTLTKAKFDELTRDLVERTAVPVQNALKDAGITAAELSKVLLVGGSTRIPAVQDKVKQLTGHEPSKKMNPDECVALGASIQGGKLAGDAGAGEILLLDVTPLSLSIETMGGIATRLIERNTTIPTKKSQIFSTAADNQTAVDINVVQGERQFARDNKSLGQFRLDGIPPARRGVPQIEVTFDIDANGIVNVSAKDLGTGKEQHITITAGSNMSDEDIDKAVKEAAEYEAQDKKRKEGIDAKNEADAMVSQTEQAMNEAGDKLDPNDKQEVQADLDALKATISGIGEEVTDAQIEELKAGKEKLMNSAQKLFAKMYEQTQGAGAQGAGPDMGAQGAGNANDDVVDGEFTEV</sequence>
<gene>
    <name evidence="9" type="primary">dnaK</name>
    <name evidence="13" type="ORF">DW652_11105</name>
</gene>
<keyword evidence="4 9" id="KW-0597">Phosphoprotein</keyword>
<dbReference type="Gene3D" id="3.30.30.30">
    <property type="match status" value="1"/>
</dbReference>
<dbReference type="Pfam" id="PF00012">
    <property type="entry name" value="HSP70"/>
    <property type="match status" value="1"/>
</dbReference>
<dbReference type="FunFam" id="2.60.34.10:FF:000014">
    <property type="entry name" value="Chaperone protein DnaK HSP70"/>
    <property type="match status" value="1"/>
</dbReference>
<dbReference type="CDD" id="cd10234">
    <property type="entry name" value="ASKHA_NBD_HSP70_DnaK-like"/>
    <property type="match status" value="1"/>
</dbReference>
<keyword evidence="6 9" id="KW-0067">ATP-binding</keyword>
<dbReference type="GO" id="GO:0140662">
    <property type="term" value="F:ATP-dependent protein folding chaperone"/>
    <property type="evidence" value="ECO:0007669"/>
    <property type="project" value="InterPro"/>
</dbReference>
<accession>A0A414R1N6</accession>
<dbReference type="InterPro" id="IPR043129">
    <property type="entry name" value="ATPase_NBD"/>
</dbReference>
<dbReference type="Proteomes" id="UP000286186">
    <property type="component" value="Unassembled WGS sequence"/>
</dbReference>
<dbReference type="PROSITE" id="PS00329">
    <property type="entry name" value="HSP70_2"/>
    <property type="match status" value="1"/>
</dbReference>
<organism evidence="13 14">
    <name type="scientific">Eubacterium ventriosum</name>
    <dbReference type="NCBI Taxonomy" id="39496"/>
    <lineage>
        <taxon>Bacteria</taxon>
        <taxon>Bacillati</taxon>
        <taxon>Bacillota</taxon>
        <taxon>Clostridia</taxon>
        <taxon>Eubacteriales</taxon>
        <taxon>Eubacteriaceae</taxon>
        <taxon>Eubacterium</taxon>
    </lineage>
</organism>
<evidence type="ECO:0000256" key="6">
    <source>
        <dbReference type="ARBA" id="ARBA00022840"/>
    </source>
</evidence>
<dbReference type="SUPFAM" id="SSF53067">
    <property type="entry name" value="Actin-like ATPase domain"/>
    <property type="match status" value="2"/>
</dbReference>
<proteinExistence type="evidence at transcript level"/>
<evidence type="ECO:0000256" key="2">
    <source>
        <dbReference type="ARBA" id="ARBA00007381"/>
    </source>
</evidence>
<protein>
    <recommendedName>
        <fullName evidence="3 9">Chaperone protein DnaK</fullName>
    </recommendedName>
    <alternativeName>
        <fullName evidence="9">HSP70</fullName>
    </alternativeName>
    <alternativeName>
        <fullName evidence="9">Heat shock 70 kDa protein</fullName>
    </alternativeName>
    <alternativeName>
        <fullName evidence="9">Heat shock protein 70</fullName>
    </alternativeName>
</protein>
<comment type="induction">
    <text evidence="9">By stress conditions e.g. heat shock.</text>
</comment>
<dbReference type="Gene3D" id="3.30.420.40">
    <property type="match status" value="3"/>
</dbReference>
<dbReference type="PANTHER" id="PTHR19375">
    <property type="entry name" value="HEAT SHOCK PROTEIN 70KDA"/>
    <property type="match status" value="1"/>
</dbReference>
<dbReference type="Gene3D" id="3.90.640.10">
    <property type="entry name" value="Actin, Chain A, domain 4"/>
    <property type="match status" value="1"/>
</dbReference>
<evidence type="ECO:0000256" key="12">
    <source>
        <dbReference type="SAM" id="MobiDB-lite"/>
    </source>
</evidence>
<feature type="modified residue" description="Phosphothreonine; by autocatalysis" evidence="9">
    <location>
        <position position="174"/>
    </location>
</feature>
<dbReference type="AlphaFoldDB" id="A0A414R1N6"/>
<dbReference type="EMBL" id="QRHR01000015">
    <property type="protein sequence ID" value="RHF86958.1"/>
    <property type="molecule type" value="Genomic_DNA"/>
</dbReference>
<evidence type="ECO:0000256" key="3">
    <source>
        <dbReference type="ARBA" id="ARBA00014415"/>
    </source>
</evidence>
<feature type="coiled-coil region" evidence="11">
    <location>
        <begin position="223"/>
        <end position="250"/>
    </location>
</feature>
<dbReference type="NCBIfam" id="TIGR02350">
    <property type="entry name" value="prok_dnaK"/>
    <property type="match status" value="1"/>
</dbReference>
<evidence type="ECO:0000256" key="8">
    <source>
        <dbReference type="ARBA" id="ARBA00023186"/>
    </source>
</evidence>
<dbReference type="Gene3D" id="2.60.34.10">
    <property type="entry name" value="Substrate Binding Domain Of DNAk, Chain A, domain 1"/>
    <property type="match status" value="1"/>
</dbReference>
<keyword evidence="8 9" id="KW-0143">Chaperone</keyword>
<evidence type="ECO:0000256" key="4">
    <source>
        <dbReference type="ARBA" id="ARBA00022553"/>
    </source>
</evidence>
<dbReference type="GO" id="GO:0005524">
    <property type="term" value="F:ATP binding"/>
    <property type="evidence" value="ECO:0007669"/>
    <property type="project" value="UniProtKB-UniRule"/>
</dbReference>
<evidence type="ECO:0000256" key="11">
    <source>
        <dbReference type="SAM" id="Coils"/>
    </source>
</evidence>
<dbReference type="FunFam" id="3.30.420.40:FF:000071">
    <property type="entry name" value="Molecular chaperone DnaK"/>
    <property type="match status" value="1"/>
</dbReference>
<comment type="similarity">
    <text evidence="2 9 10">Belongs to the heat shock protein 70 family.</text>
</comment>